<dbReference type="Gene3D" id="2.60.120.1440">
    <property type="match status" value="1"/>
</dbReference>
<dbReference type="InterPro" id="IPR032623">
    <property type="entry name" value="FecR_N"/>
</dbReference>
<accession>A0A2T0I9T7</accession>
<dbReference type="PANTHER" id="PTHR30273:SF2">
    <property type="entry name" value="PROTEIN FECR"/>
    <property type="match status" value="1"/>
</dbReference>
<feature type="domain" description="FecR N-terminal" evidence="2">
    <location>
        <begin position="10"/>
        <end position="52"/>
    </location>
</feature>
<dbReference type="PANTHER" id="PTHR30273">
    <property type="entry name" value="PERIPLASMIC SIGNAL SENSOR AND SIGMA FACTOR ACTIVATOR FECR-RELATED"/>
    <property type="match status" value="1"/>
</dbReference>
<proteinExistence type="predicted"/>
<dbReference type="EMBL" id="PVUH01000010">
    <property type="protein sequence ID" value="PRW92085.1"/>
    <property type="molecule type" value="Genomic_DNA"/>
</dbReference>
<name>A0A2T0I9T7_PSEFL</name>
<dbReference type="Pfam" id="PF16220">
    <property type="entry name" value="DUF4880"/>
    <property type="match status" value="1"/>
</dbReference>
<evidence type="ECO:0000259" key="2">
    <source>
        <dbReference type="Pfam" id="PF16220"/>
    </source>
</evidence>
<dbReference type="InterPro" id="IPR006860">
    <property type="entry name" value="FecR"/>
</dbReference>
<evidence type="ECO:0000259" key="1">
    <source>
        <dbReference type="Pfam" id="PF04773"/>
    </source>
</evidence>
<evidence type="ECO:0000313" key="4">
    <source>
        <dbReference type="Proteomes" id="UP000239731"/>
    </source>
</evidence>
<feature type="domain" description="FecR protein" evidence="1">
    <location>
        <begin position="109"/>
        <end position="199"/>
    </location>
</feature>
<dbReference type="Proteomes" id="UP000239731">
    <property type="component" value="Unassembled WGS sequence"/>
</dbReference>
<dbReference type="GeneID" id="86984207"/>
<gene>
    <name evidence="3" type="ORF">C7A10_16985</name>
</gene>
<reference evidence="3 4" key="1">
    <citation type="submission" date="2018-03" db="EMBL/GenBank/DDBJ databases">
        <title>Blue discolouration in mozzarella cheese caused by Pseudomonas fluorescens.</title>
        <authorList>
            <person name="Chiesa F."/>
            <person name="Dalmasso A."/>
            <person name="Lomonaco S."/>
        </authorList>
    </citation>
    <scope>NUCLEOTIDE SEQUENCE [LARGE SCALE GENOMIC DNA]</scope>
    <source>
        <strain evidence="3 4">11293</strain>
    </source>
</reference>
<protein>
    <submittedName>
        <fullName evidence="3">DUF4880 domain-containing protein</fullName>
    </submittedName>
</protein>
<sequence length="316" mass="35183">MPTPDSHLVDQAIQWMIKLRYNTADDASTAAFDQWLHTSEAHQQAWQRVATLNDDFNHLPAHVSRHALDGARQHISRRESLKLLGLFAGAAGLAWLGRDYTPLPALMADYRTATGERRWVTLEDGSKVQLNSASAVDITSSAEQRLVNLRQGEILINTGADHRPLWVHTRDGYLRAVGTRLLVREELQGTLLAVQQGAVAVFADRHDGAARQVIKPGEQVMFNRSGIRPSPNNGLDPWAWSDGVISAHNMRLDDFLAELGRYRSGLVRCSEAVAGLRVSGTYQLEDTDQVLKLVTQSLAIDVTYRSRYWVTVSARV</sequence>
<organism evidence="3 4">
    <name type="scientific">Pseudomonas fluorescens</name>
    <dbReference type="NCBI Taxonomy" id="294"/>
    <lineage>
        <taxon>Bacteria</taxon>
        <taxon>Pseudomonadati</taxon>
        <taxon>Pseudomonadota</taxon>
        <taxon>Gammaproteobacteria</taxon>
        <taxon>Pseudomonadales</taxon>
        <taxon>Pseudomonadaceae</taxon>
        <taxon>Pseudomonas</taxon>
    </lineage>
</organism>
<evidence type="ECO:0000313" key="3">
    <source>
        <dbReference type="EMBL" id="PRW92085.1"/>
    </source>
</evidence>
<dbReference type="Pfam" id="PF04773">
    <property type="entry name" value="FecR"/>
    <property type="match status" value="1"/>
</dbReference>
<dbReference type="Gene3D" id="3.55.50.30">
    <property type="match status" value="1"/>
</dbReference>
<dbReference type="InterPro" id="IPR012373">
    <property type="entry name" value="Ferrdict_sens_TM"/>
</dbReference>
<dbReference type="GO" id="GO:0016989">
    <property type="term" value="F:sigma factor antagonist activity"/>
    <property type="evidence" value="ECO:0007669"/>
    <property type="project" value="TreeGrafter"/>
</dbReference>
<dbReference type="PIRSF" id="PIRSF018266">
    <property type="entry name" value="FecR"/>
    <property type="match status" value="1"/>
</dbReference>
<comment type="caution">
    <text evidence="3">The sequence shown here is derived from an EMBL/GenBank/DDBJ whole genome shotgun (WGS) entry which is preliminary data.</text>
</comment>
<dbReference type="RefSeq" id="WP_054898220.1">
    <property type="nucleotide sequence ID" value="NZ_LCYD01000004.1"/>
</dbReference>
<dbReference type="AlphaFoldDB" id="A0A2T0I9T7"/>